<comment type="caution">
    <text evidence="2">The sequence shown here is derived from an EMBL/GenBank/DDBJ whole genome shotgun (WGS) entry which is preliminary data.</text>
</comment>
<keyword evidence="3" id="KW-1185">Reference proteome</keyword>
<reference evidence="2 3" key="1">
    <citation type="submission" date="2024-01" db="EMBL/GenBank/DDBJ databases">
        <title>Genome assemblies of Stephania.</title>
        <authorList>
            <person name="Yang L."/>
        </authorList>
    </citation>
    <scope>NUCLEOTIDE SEQUENCE [LARGE SCALE GENOMIC DNA]</scope>
    <source>
        <strain evidence="2">QJT</strain>
        <tissue evidence="2">Leaf</tissue>
    </source>
</reference>
<name>A0AAP0PK96_9MAGN</name>
<gene>
    <name evidence="2" type="ORF">Sjap_006985</name>
</gene>
<organism evidence="2 3">
    <name type="scientific">Stephania japonica</name>
    <dbReference type="NCBI Taxonomy" id="461633"/>
    <lineage>
        <taxon>Eukaryota</taxon>
        <taxon>Viridiplantae</taxon>
        <taxon>Streptophyta</taxon>
        <taxon>Embryophyta</taxon>
        <taxon>Tracheophyta</taxon>
        <taxon>Spermatophyta</taxon>
        <taxon>Magnoliopsida</taxon>
        <taxon>Ranunculales</taxon>
        <taxon>Menispermaceae</taxon>
        <taxon>Menispermoideae</taxon>
        <taxon>Cissampelideae</taxon>
        <taxon>Stephania</taxon>
    </lineage>
</organism>
<feature type="region of interest" description="Disordered" evidence="1">
    <location>
        <begin position="1"/>
        <end position="30"/>
    </location>
</feature>
<feature type="compositionally biased region" description="Basic and acidic residues" evidence="1">
    <location>
        <begin position="1"/>
        <end position="10"/>
    </location>
</feature>
<sequence length="59" mass="6763">MRDATVETTREQQITWPPSPTSRHVRTPSPSPAHTWLQAFGTIFIFLCPHGPSLLRLFF</sequence>
<evidence type="ECO:0000313" key="3">
    <source>
        <dbReference type="Proteomes" id="UP001417504"/>
    </source>
</evidence>
<evidence type="ECO:0000256" key="1">
    <source>
        <dbReference type="SAM" id="MobiDB-lite"/>
    </source>
</evidence>
<dbReference type="AlphaFoldDB" id="A0AAP0PK96"/>
<proteinExistence type="predicted"/>
<evidence type="ECO:0000313" key="2">
    <source>
        <dbReference type="EMBL" id="KAK9147082.1"/>
    </source>
</evidence>
<dbReference type="Proteomes" id="UP001417504">
    <property type="component" value="Unassembled WGS sequence"/>
</dbReference>
<protein>
    <submittedName>
        <fullName evidence="2">Uncharacterized protein</fullName>
    </submittedName>
</protein>
<accession>A0AAP0PK96</accession>
<dbReference type="EMBL" id="JBBNAE010000002">
    <property type="protein sequence ID" value="KAK9147082.1"/>
    <property type="molecule type" value="Genomic_DNA"/>
</dbReference>